<dbReference type="InterPro" id="IPR036388">
    <property type="entry name" value="WH-like_DNA-bd_sf"/>
</dbReference>
<keyword evidence="3" id="KW-1185">Reference proteome</keyword>
<accession>A0ABV2J638</accession>
<protein>
    <submittedName>
        <fullName evidence="2">DNA-binding NarL/FixJ family response regulator</fullName>
    </submittedName>
</protein>
<dbReference type="InterPro" id="IPR016032">
    <property type="entry name" value="Sig_transdc_resp-reg_C-effctor"/>
</dbReference>
<dbReference type="Proteomes" id="UP001549047">
    <property type="component" value="Unassembled WGS sequence"/>
</dbReference>
<keyword evidence="2" id="KW-0238">DNA-binding</keyword>
<dbReference type="SMART" id="SM00421">
    <property type="entry name" value="HTH_LUXR"/>
    <property type="match status" value="1"/>
</dbReference>
<dbReference type="Gene3D" id="1.10.10.10">
    <property type="entry name" value="Winged helix-like DNA-binding domain superfamily/Winged helix DNA-binding domain"/>
    <property type="match status" value="1"/>
</dbReference>
<dbReference type="EMBL" id="JBEPMB010000015">
    <property type="protein sequence ID" value="MET3616232.1"/>
    <property type="molecule type" value="Genomic_DNA"/>
</dbReference>
<proteinExistence type="predicted"/>
<evidence type="ECO:0000259" key="1">
    <source>
        <dbReference type="SMART" id="SM00421"/>
    </source>
</evidence>
<dbReference type="RefSeq" id="WP_354558690.1">
    <property type="nucleotide sequence ID" value="NZ_JBEPMB010000015.1"/>
</dbReference>
<comment type="caution">
    <text evidence="2">The sequence shown here is derived from an EMBL/GenBank/DDBJ whole genome shotgun (WGS) entry which is preliminary data.</text>
</comment>
<sequence length="221" mass="24852">MSYRNFQGSDPRPDFDLTHHAMMETLDRNAVDQAIDGVYAAAVRQTDTQEFLTALAALLAADAVVLESGVRPRMTTLPTETPRIVTVELPKSDTTVSAAVFMRDERSREFEPQHREMLMRLAPHIARALSVRRRLQQSEHNVPEKDIDQETLQRLFRLAPSHAKLLALLVGGDQIKSAAAKLGVTEGSARQYLKKIFEKTGARRQMDLIRLADRALSRHEA</sequence>
<name>A0ABV2J638_9HYPH</name>
<evidence type="ECO:0000313" key="3">
    <source>
        <dbReference type="Proteomes" id="UP001549047"/>
    </source>
</evidence>
<reference evidence="2 3" key="1">
    <citation type="submission" date="2024-06" db="EMBL/GenBank/DDBJ databases">
        <title>Genomic Encyclopedia of Type Strains, Phase IV (KMG-IV): sequencing the most valuable type-strain genomes for metagenomic binning, comparative biology and taxonomic classification.</title>
        <authorList>
            <person name="Goeker M."/>
        </authorList>
    </citation>
    <scope>NUCLEOTIDE SEQUENCE [LARGE SCALE GENOMIC DNA]</scope>
    <source>
        <strain evidence="2 3">DSM 29780</strain>
    </source>
</reference>
<organism evidence="2 3">
    <name type="scientific">Rhizobium aquaticum</name>
    <dbReference type="NCBI Taxonomy" id="1549636"/>
    <lineage>
        <taxon>Bacteria</taxon>
        <taxon>Pseudomonadati</taxon>
        <taxon>Pseudomonadota</taxon>
        <taxon>Alphaproteobacteria</taxon>
        <taxon>Hyphomicrobiales</taxon>
        <taxon>Rhizobiaceae</taxon>
        <taxon>Rhizobium/Agrobacterium group</taxon>
        <taxon>Rhizobium</taxon>
    </lineage>
</organism>
<feature type="domain" description="HTH luxR-type" evidence="1">
    <location>
        <begin position="155"/>
        <end position="212"/>
    </location>
</feature>
<gene>
    <name evidence="2" type="ORF">ABID16_004581</name>
</gene>
<dbReference type="SUPFAM" id="SSF46894">
    <property type="entry name" value="C-terminal effector domain of the bipartite response regulators"/>
    <property type="match status" value="1"/>
</dbReference>
<dbReference type="InterPro" id="IPR000792">
    <property type="entry name" value="Tscrpt_reg_LuxR_C"/>
</dbReference>
<evidence type="ECO:0000313" key="2">
    <source>
        <dbReference type="EMBL" id="MET3616232.1"/>
    </source>
</evidence>
<dbReference type="GO" id="GO:0003677">
    <property type="term" value="F:DNA binding"/>
    <property type="evidence" value="ECO:0007669"/>
    <property type="project" value="UniProtKB-KW"/>
</dbReference>